<dbReference type="PaxDb" id="5141-EFNCRP00000008577"/>
<dbReference type="SUPFAM" id="SSF52047">
    <property type="entry name" value="RNI-like"/>
    <property type="match status" value="1"/>
</dbReference>
<dbReference type="InterPro" id="IPR032675">
    <property type="entry name" value="LRR_dom_sf"/>
</dbReference>
<dbReference type="VEuPathDB" id="FungiDB:NCU08717"/>
<dbReference type="HOGENOM" id="CLU_492648_0_0_1"/>
<organism evidence="1 2">
    <name type="scientific">Neurospora crassa (strain ATCC 24698 / 74-OR23-1A / CBS 708.71 / DSM 1257 / FGSC 987)</name>
    <dbReference type="NCBI Taxonomy" id="367110"/>
    <lineage>
        <taxon>Eukaryota</taxon>
        <taxon>Fungi</taxon>
        <taxon>Dikarya</taxon>
        <taxon>Ascomycota</taxon>
        <taxon>Pezizomycotina</taxon>
        <taxon>Sordariomycetes</taxon>
        <taxon>Sordariomycetidae</taxon>
        <taxon>Sordariales</taxon>
        <taxon>Sordariaceae</taxon>
        <taxon>Neurospora</taxon>
    </lineage>
</organism>
<keyword evidence="2" id="KW-1185">Reference proteome</keyword>
<accession>Q1K8V9</accession>
<dbReference type="GeneID" id="3879732"/>
<evidence type="ECO:0000313" key="1">
    <source>
        <dbReference type="EMBL" id="EAA34342.1"/>
    </source>
</evidence>
<dbReference type="InterPro" id="IPR036047">
    <property type="entry name" value="F-box-like_dom_sf"/>
</dbReference>
<protein>
    <recommendedName>
        <fullName evidence="3">F-box domain-containing protein</fullName>
    </recommendedName>
</protein>
<dbReference type="SUPFAM" id="SSF81383">
    <property type="entry name" value="F-box domain"/>
    <property type="match status" value="1"/>
</dbReference>
<proteinExistence type="predicted"/>
<dbReference type="STRING" id="367110.Q1K8V9"/>
<sequence>MDLQTPTPAAAPIDRLSLASLPNEILDHIFSLLPVPTARLCRLLSHRFLPSSTRASFPVLVVSPLLSDAHHLQLLANSPAIAPCLRSIYYITDTLASPRWRRHESSPTLDEEIAPEDFTWSSTDHPRNWLPHYVHHPQGSGRIDLLSGEWYQHRHRPLISHHRRSADQIALDRQRYEDLLLDQAQFLAVDHSPNRDYDGIVMCWEQFSALEHITIAACRELSLAAPLHSVALHSDRNPFRYAPWRTAFPSISTPETEERVLRSLVRYLEIQSIVGKGKATRLKTLRIKNLSWCVLDDPGLFFSPTVEKALANLTTLEIQIRHGNPIHAAAKECIPPMSQTRLSHVMSSGNVRAFLKSLTNLRHLTFERDRIWYREEDMIPEGDGYRWSLGDIIDSESRWPHLQSLSLSHFNNCEREDLEQIMDNHADTLWKVSLGDANLRTTSWVNLVDYFYQENQRRIAGYDGKPLYHLELWGCLRGTREKDITGQQQQPGTPDHTGEGEEWAFWRGDPHSWELARYVYGIAFQESTLAWEHRALYARIIAGEREEGLGGLEN</sequence>
<dbReference type="Gene3D" id="3.80.10.10">
    <property type="entry name" value="Ribonuclease Inhibitor"/>
    <property type="match status" value="1"/>
</dbReference>
<reference evidence="1 2" key="1">
    <citation type="journal article" date="2003" name="Nature">
        <title>The genome sequence of the filamentous fungus Neurospora crassa.</title>
        <authorList>
            <person name="Galagan J.E."/>
            <person name="Calvo S.E."/>
            <person name="Borkovich K.A."/>
            <person name="Selker E.U."/>
            <person name="Read N.D."/>
            <person name="Jaffe D."/>
            <person name="FitzHugh W."/>
            <person name="Ma L.J."/>
            <person name="Smirnov S."/>
            <person name="Purcell S."/>
            <person name="Rehman B."/>
            <person name="Elkins T."/>
            <person name="Engels R."/>
            <person name="Wang S."/>
            <person name="Nielsen C.B."/>
            <person name="Butler J."/>
            <person name="Endrizzi M."/>
            <person name="Qui D."/>
            <person name="Ianakiev P."/>
            <person name="Bell-Pedersen D."/>
            <person name="Nelson M.A."/>
            <person name="Werner-Washburne M."/>
            <person name="Selitrennikoff C.P."/>
            <person name="Kinsey J.A."/>
            <person name="Braun E.L."/>
            <person name="Zelter A."/>
            <person name="Schulte U."/>
            <person name="Kothe G.O."/>
            <person name="Jedd G."/>
            <person name="Mewes W."/>
            <person name="Staben C."/>
            <person name="Marcotte E."/>
            <person name="Greenberg D."/>
            <person name="Roy A."/>
            <person name="Foley K."/>
            <person name="Naylor J."/>
            <person name="Stange-Thomann N."/>
            <person name="Barrett R."/>
            <person name="Gnerre S."/>
            <person name="Kamal M."/>
            <person name="Kamvysselis M."/>
            <person name="Mauceli E."/>
            <person name="Bielke C."/>
            <person name="Rudd S."/>
            <person name="Frishman D."/>
            <person name="Krystofova S."/>
            <person name="Rasmussen C."/>
            <person name="Metzenberg R.L."/>
            <person name="Perkins D.D."/>
            <person name="Kroken S."/>
            <person name="Cogoni C."/>
            <person name="Macino G."/>
            <person name="Catcheside D."/>
            <person name="Li W."/>
            <person name="Pratt R.J."/>
            <person name="Osmani S.A."/>
            <person name="DeSouza C.P."/>
            <person name="Glass L."/>
            <person name="Orbach M.J."/>
            <person name="Berglund J.A."/>
            <person name="Voelker R."/>
            <person name="Yarden O."/>
            <person name="Plamann M."/>
            <person name="Seiler S."/>
            <person name="Dunlap J."/>
            <person name="Radford A."/>
            <person name="Aramayo R."/>
            <person name="Natvig D.O."/>
            <person name="Alex L.A."/>
            <person name="Mannhaupt G."/>
            <person name="Ebbole D.J."/>
            <person name="Freitag M."/>
            <person name="Paulsen I."/>
            <person name="Sachs M.S."/>
            <person name="Lander E.S."/>
            <person name="Nusbaum C."/>
            <person name="Birren B."/>
        </authorList>
    </citation>
    <scope>NUCLEOTIDE SEQUENCE [LARGE SCALE GENOMIC DNA]</scope>
    <source>
        <strain evidence="2">ATCC 24698 / 74-OR23-1A / CBS 708.71 / DSM 1257 / FGSC 987</strain>
    </source>
</reference>
<dbReference type="InParanoid" id="Q1K8V9"/>
<dbReference type="RefSeq" id="XP_963578.1">
    <property type="nucleotide sequence ID" value="XM_958485.1"/>
</dbReference>
<name>Q1K8V9_NEUCR</name>
<dbReference type="EMBL" id="CM002237">
    <property type="protein sequence ID" value="EAA34342.1"/>
    <property type="molecule type" value="Genomic_DNA"/>
</dbReference>
<evidence type="ECO:0008006" key="3">
    <source>
        <dbReference type="Google" id="ProtNLM"/>
    </source>
</evidence>
<dbReference type="PIR" id="T51213">
    <property type="entry name" value="T51213"/>
</dbReference>
<dbReference type="AlphaFoldDB" id="Q1K8V9"/>
<evidence type="ECO:0000313" key="2">
    <source>
        <dbReference type="Proteomes" id="UP000001805"/>
    </source>
</evidence>
<gene>
    <name evidence="1" type="ORF">NCU08717</name>
</gene>
<dbReference type="OMA" id="ECIPPMS"/>
<dbReference type="OrthoDB" id="5422579at2759"/>
<dbReference type="Proteomes" id="UP000001805">
    <property type="component" value="Chromosome 6, Linkage Group II"/>
</dbReference>
<dbReference type="KEGG" id="ncr:NCU08717"/>